<dbReference type="GO" id="GO:0005886">
    <property type="term" value="C:plasma membrane"/>
    <property type="evidence" value="ECO:0007669"/>
    <property type="project" value="UniProtKB-SubCell"/>
</dbReference>
<feature type="domain" description="VTT" evidence="7">
    <location>
        <begin position="66"/>
        <end position="177"/>
    </location>
</feature>
<evidence type="ECO:0000259" key="7">
    <source>
        <dbReference type="Pfam" id="PF09335"/>
    </source>
</evidence>
<name>A0A8X8IBK1_CALTT</name>
<evidence type="ECO:0000256" key="5">
    <source>
        <dbReference type="ARBA" id="ARBA00023136"/>
    </source>
</evidence>
<evidence type="ECO:0000256" key="1">
    <source>
        <dbReference type="ARBA" id="ARBA00004651"/>
    </source>
</evidence>
<keyword evidence="5 6" id="KW-0472">Membrane</keyword>
<keyword evidence="3 6" id="KW-0812">Transmembrane</keyword>
<evidence type="ECO:0000256" key="6">
    <source>
        <dbReference type="RuleBase" id="RU366058"/>
    </source>
</evidence>
<evidence type="ECO:0000313" key="9">
    <source>
        <dbReference type="Proteomes" id="UP000825179"/>
    </source>
</evidence>
<feature type="transmembrane region" description="Helical" evidence="6">
    <location>
        <begin position="47"/>
        <end position="70"/>
    </location>
</feature>
<feature type="transmembrane region" description="Helical" evidence="6">
    <location>
        <begin position="160"/>
        <end position="182"/>
    </location>
</feature>
<dbReference type="EMBL" id="CP082237">
    <property type="protein sequence ID" value="QZT35042.1"/>
    <property type="molecule type" value="Genomic_DNA"/>
</dbReference>
<keyword evidence="9" id="KW-1185">Reference proteome</keyword>
<sequence>MSYLKVVLLILFIFFIVIVLVNQREWVIHFKEGDWDTLRQMMGNEWGSILMVTMGFMLLQNVISLIPFLLLTMFNIWFFGFIYGYMWSLAGNFLGSMLVFYMARYGFHNWAQKYNHLTFKQKIENNGFMTVLLCRLFPFMPASVVNIVGGLSNIKARDYLSATLIGNTIFVFILSLFSIGVISLEHQYVIYLVLTTLIIGVVALCMKKRFVTKESH</sequence>
<proteinExistence type="inferred from homology"/>
<protein>
    <recommendedName>
        <fullName evidence="6">TVP38/TMEM64 family membrane protein</fullName>
    </recommendedName>
</protein>
<feature type="transmembrane region" description="Helical" evidence="6">
    <location>
        <begin position="188"/>
        <end position="206"/>
    </location>
</feature>
<reference evidence="8 9" key="1">
    <citation type="journal article" date="2020" name="Extremophiles">
        <title>Genomic analysis of Caldalkalibacillus thermarum TA2.A1 reveals aerobic alkaliphilic metabolism and evolutionary hallmarks linking alkaliphilic bacteria and plant life.</title>
        <authorList>
            <person name="de Jong S.I."/>
            <person name="van den Broek M.A."/>
            <person name="Merkel A.Y."/>
            <person name="de la Torre Cortes P."/>
            <person name="Kalamorz F."/>
            <person name="Cook G.M."/>
            <person name="van Loosdrecht M.C.M."/>
            <person name="McMillan D.G.G."/>
        </authorList>
    </citation>
    <scope>NUCLEOTIDE SEQUENCE [LARGE SCALE GENOMIC DNA]</scope>
    <source>
        <strain evidence="8 9">TA2.A1</strain>
    </source>
</reference>
<evidence type="ECO:0000256" key="3">
    <source>
        <dbReference type="ARBA" id="ARBA00022692"/>
    </source>
</evidence>
<dbReference type="Proteomes" id="UP000825179">
    <property type="component" value="Chromosome"/>
</dbReference>
<accession>A0A8X8IBK1</accession>
<dbReference type="InterPro" id="IPR032816">
    <property type="entry name" value="VTT_dom"/>
</dbReference>
<evidence type="ECO:0000256" key="2">
    <source>
        <dbReference type="ARBA" id="ARBA00022475"/>
    </source>
</evidence>
<dbReference type="AlphaFoldDB" id="A0A8X8IBK1"/>
<keyword evidence="4 6" id="KW-1133">Transmembrane helix</keyword>
<comment type="similarity">
    <text evidence="6">Belongs to the TVP38/TMEM64 family.</text>
</comment>
<organism evidence="8 9">
    <name type="scientific">Caldalkalibacillus thermarum (strain TA2.A1)</name>
    <dbReference type="NCBI Taxonomy" id="986075"/>
    <lineage>
        <taxon>Bacteria</taxon>
        <taxon>Bacillati</taxon>
        <taxon>Bacillota</taxon>
        <taxon>Bacilli</taxon>
        <taxon>Bacillales</taxon>
        <taxon>Bacillaceae</taxon>
        <taxon>Caldalkalibacillus</taxon>
    </lineage>
</organism>
<dbReference type="RefSeq" id="WP_100070216.1">
    <property type="nucleotide sequence ID" value="NZ_AFCE01000209.1"/>
</dbReference>
<dbReference type="PANTHER" id="PTHR12677">
    <property type="entry name" value="GOLGI APPARATUS MEMBRANE PROTEIN TVP38-RELATED"/>
    <property type="match status" value="1"/>
</dbReference>
<feature type="transmembrane region" description="Helical" evidence="6">
    <location>
        <begin position="127"/>
        <end position="148"/>
    </location>
</feature>
<dbReference type="PANTHER" id="PTHR12677:SF59">
    <property type="entry name" value="GOLGI APPARATUS MEMBRANE PROTEIN TVP38-RELATED"/>
    <property type="match status" value="1"/>
</dbReference>
<comment type="subcellular location">
    <subcellularLocation>
        <location evidence="1 6">Cell membrane</location>
        <topology evidence="1 6">Multi-pass membrane protein</topology>
    </subcellularLocation>
</comment>
<dbReference type="InterPro" id="IPR015414">
    <property type="entry name" value="TMEM64"/>
</dbReference>
<evidence type="ECO:0000313" key="8">
    <source>
        <dbReference type="EMBL" id="QZT35042.1"/>
    </source>
</evidence>
<evidence type="ECO:0000256" key="4">
    <source>
        <dbReference type="ARBA" id="ARBA00022989"/>
    </source>
</evidence>
<gene>
    <name evidence="8" type="ORF">HUR95_07385</name>
</gene>
<dbReference type="KEGG" id="cthu:HUR95_07385"/>
<dbReference type="OrthoDB" id="9812980at2"/>
<feature type="transmembrane region" description="Helical" evidence="6">
    <location>
        <begin position="82"/>
        <end position="107"/>
    </location>
</feature>
<dbReference type="Pfam" id="PF09335">
    <property type="entry name" value="VTT_dom"/>
    <property type="match status" value="1"/>
</dbReference>
<keyword evidence="2 6" id="KW-1003">Cell membrane</keyword>